<sequence>GTVFIAMEYISAGDLSTYMEDDPALAKENCKTIVRQILEALVIMHQHDFCHRDLKPQNVLVASTSPLRLKLADFGIAKSTSQDSVMKTAIGTSQYIAPEVCNLIELGPEEEYSQAVDMWALGTIAHEIMTGSIP</sequence>
<evidence type="ECO:0000313" key="3">
    <source>
        <dbReference type="Proteomes" id="UP000277580"/>
    </source>
</evidence>
<keyword evidence="3" id="KW-1185">Reference proteome</keyword>
<dbReference type="PANTHER" id="PTHR44167:SF24">
    <property type="entry name" value="SERINE_THREONINE-PROTEIN KINASE CHK2"/>
    <property type="match status" value="1"/>
</dbReference>
<dbReference type="InterPro" id="IPR008271">
    <property type="entry name" value="Ser/Thr_kinase_AS"/>
</dbReference>
<dbReference type="PROSITE" id="PS50011">
    <property type="entry name" value="PROTEIN_KINASE_DOM"/>
    <property type="match status" value="1"/>
</dbReference>
<keyword evidence="2" id="KW-0808">Transferase</keyword>
<keyword evidence="2" id="KW-0418">Kinase</keyword>
<dbReference type="GO" id="GO:0005524">
    <property type="term" value="F:ATP binding"/>
    <property type="evidence" value="ECO:0007669"/>
    <property type="project" value="InterPro"/>
</dbReference>
<dbReference type="GO" id="GO:0005737">
    <property type="term" value="C:cytoplasm"/>
    <property type="evidence" value="ECO:0007669"/>
    <property type="project" value="TreeGrafter"/>
</dbReference>
<dbReference type="SUPFAM" id="SSF56112">
    <property type="entry name" value="Protein kinase-like (PK-like)"/>
    <property type="match status" value="1"/>
</dbReference>
<gene>
    <name evidence="2" type="ORF">P167DRAFT_476361</name>
</gene>
<dbReference type="Pfam" id="PF00069">
    <property type="entry name" value="Pkinase"/>
    <property type="match status" value="1"/>
</dbReference>
<dbReference type="PANTHER" id="PTHR44167">
    <property type="entry name" value="OVARIAN-SPECIFIC SERINE/THREONINE-PROTEIN KINASE LOK-RELATED"/>
    <property type="match status" value="1"/>
</dbReference>
<protein>
    <submittedName>
        <fullName evidence="2">Kinase-like protein</fullName>
    </submittedName>
</protein>
<organism evidence="2 3">
    <name type="scientific">Morchella conica CCBAS932</name>
    <dbReference type="NCBI Taxonomy" id="1392247"/>
    <lineage>
        <taxon>Eukaryota</taxon>
        <taxon>Fungi</taxon>
        <taxon>Dikarya</taxon>
        <taxon>Ascomycota</taxon>
        <taxon>Pezizomycotina</taxon>
        <taxon>Pezizomycetes</taxon>
        <taxon>Pezizales</taxon>
        <taxon>Morchellaceae</taxon>
        <taxon>Morchella</taxon>
    </lineage>
</organism>
<name>A0A3N4KNP8_9PEZI</name>
<dbReference type="Proteomes" id="UP000277580">
    <property type="component" value="Unassembled WGS sequence"/>
</dbReference>
<feature type="non-terminal residue" evidence="2">
    <location>
        <position position="1"/>
    </location>
</feature>
<reference evidence="2 3" key="1">
    <citation type="journal article" date="2018" name="Nat. Ecol. Evol.">
        <title>Pezizomycetes genomes reveal the molecular basis of ectomycorrhizal truffle lifestyle.</title>
        <authorList>
            <person name="Murat C."/>
            <person name="Payen T."/>
            <person name="Noel B."/>
            <person name="Kuo A."/>
            <person name="Morin E."/>
            <person name="Chen J."/>
            <person name="Kohler A."/>
            <person name="Krizsan K."/>
            <person name="Balestrini R."/>
            <person name="Da Silva C."/>
            <person name="Montanini B."/>
            <person name="Hainaut M."/>
            <person name="Levati E."/>
            <person name="Barry K.W."/>
            <person name="Belfiori B."/>
            <person name="Cichocki N."/>
            <person name="Clum A."/>
            <person name="Dockter R.B."/>
            <person name="Fauchery L."/>
            <person name="Guy J."/>
            <person name="Iotti M."/>
            <person name="Le Tacon F."/>
            <person name="Lindquist E.A."/>
            <person name="Lipzen A."/>
            <person name="Malagnac F."/>
            <person name="Mello A."/>
            <person name="Molinier V."/>
            <person name="Miyauchi S."/>
            <person name="Poulain J."/>
            <person name="Riccioni C."/>
            <person name="Rubini A."/>
            <person name="Sitrit Y."/>
            <person name="Splivallo R."/>
            <person name="Traeger S."/>
            <person name="Wang M."/>
            <person name="Zifcakova L."/>
            <person name="Wipf D."/>
            <person name="Zambonelli A."/>
            <person name="Paolocci F."/>
            <person name="Nowrousian M."/>
            <person name="Ottonello S."/>
            <person name="Baldrian P."/>
            <person name="Spatafora J.W."/>
            <person name="Henrissat B."/>
            <person name="Nagy L.G."/>
            <person name="Aury J.M."/>
            <person name="Wincker P."/>
            <person name="Grigoriev I.V."/>
            <person name="Bonfante P."/>
            <person name="Martin F.M."/>
        </authorList>
    </citation>
    <scope>NUCLEOTIDE SEQUENCE [LARGE SCALE GENOMIC DNA]</scope>
    <source>
        <strain evidence="2 3">CCBAS932</strain>
    </source>
</reference>
<dbReference type="AlphaFoldDB" id="A0A3N4KNP8"/>
<dbReference type="InterPro" id="IPR000719">
    <property type="entry name" value="Prot_kinase_dom"/>
</dbReference>
<evidence type="ECO:0000259" key="1">
    <source>
        <dbReference type="PROSITE" id="PS50011"/>
    </source>
</evidence>
<feature type="non-terminal residue" evidence="2">
    <location>
        <position position="134"/>
    </location>
</feature>
<proteinExistence type="predicted"/>
<dbReference type="InParanoid" id="A0A3N4KNP8"/>
<accession>A0A3N4KNP8</accession>
<dbReference type="GO" id="GO:0051598">
    <property type="term" value="P:meiotic recombination checkpoint signaling"/>
    <property type="evidence" value="ECO:0007669"/>
    <property type="project" value="TreeGrafter"/>
</dbReference>
<dbReference type="GO" id="GO:0004674">
    <property type="term" value="F:protein serine/threonine kinase activity"/>
    <property type="evidence" value="ECO:0007669"/>
    <property type="project" value="TreeGrafter"/>
</dbReference>
<dbReference type="EMBL" id="ML119147">
    <property type="protein sequence ID" value="RPB09971.1"/>
    <property type="molecule type" value="Genomic_DNA"/>
</dbReference>
<feature type="domain" description="Protein kinase" evidence="1">
    <location>
        <begin position="1"/>
        <end position="134"/>
    </location>
</feature>
<dbReference type="OrthoDB" id="10252171at2759"/>
<dbReference type="SMART" id="SM00220">
    <property type="entry name" value="S_TKc"/>
    <property type="match status" value="1"/>
</dbReference>
<dbReference type="InterPro" id="IPR011009">
    <property type="entry name" value="Kinase-like_dom_sf"/>
</dbReference>
<dbReference type="STRING" id="1392247.A0A3N4KNP8"/>
<evidence type="ECO:0000313" key="2">
    <source>
        <dbReference type="EMBL" id="RPB09971.1"/>
    </source>
</evidence>
<dbReference type="PROSITE" id="PS00108">
    <property type="entry name" value="PROTEIN_KINASE_ST"/>
    <property type="match status" value="1"/>
</dbReference>
<dbReference type="GO" id="GO:0005634">
    <property type="term" value="C:nucleus"/>
    <property type="evidence" value="ECO:0007669"/>
    <property type="project" value="TreeGrafter"/>
</dbReference>
<dbReference type="Gene3D" id="1.10.510.10">
    <property type="entry name" value="Transferase(Phosphotransferase) domain 1"/>
    <property type="match status" value="1"/>
</dbReference>